<reference evidence="2" key="1">
    <citation type="journal article" date="2021" name="Proc. Natl. Acad. Sci. U.S.A.">
        <title>A Catalog of Tens of Thousands of Viruses from Human Metagenomes Reveals Hidden Associations with Chronic Diseases.</title>
        <authorList>
            <person name="Tisza M.J."/>
            <person name="Buck C.B."/>
        </authorList>
    </citation>
    <scope>NUCLEOTIDE SEQUENCE</scope>
    <source>
        <strain evidence="2">CtA995</strain>
    </source>
</reference>
<keyword evidence="1" id="KW-0812">Transmembrane</keyword>
<sequence>MTQRLIYLIIIKDFPQSCMAFASYTALSCANRIGRIFIYCLCVSGCVGFSSFYNNPLYINIFIFSYTKGYKNPSTRHNPTHCKM</sequence>
<accession>A0A8S5LYE7</accession>
<evidence type="ECO:0000313" key="2">
    <source>
        <dbReference type="EMBL" id="DAD74978.1"/>
    </source>
</evidence>
<feature type="transmembrane region" description="Helical" evidence="1">
    <location>
        <begin position="36"/>
        <end position="53"/>
    </location>
</feature>
<name>A0A8S5LYE7_9CAUD</name>
<dbReference type="PROSITE" id="PS51257">
    <property type="entry name" value="PROKAR_LIPOPROTEIN"/>
    <property type="match status" value="1"/>
</dbReference>
<protein>
    <submittedName>
        <fullName evidence="2">Uncharacterized protein</fullName>
    </submittedName>
</protein>
<keyword evidence="1" id="KW-1133">Transmembrane helix</keyword>
<dbReference type="EMBL" id="BK014769">
    <property type="protein sequence ID" value="DAD74978.1"/>
    <property type="molecule type" value="Genomic_DNA"/>
</dbReference>
<evidence type="ECO:0000256" key="1">
    <source>
        <dbReference type="SAM" id="Phobius"/>
    </source>
</evidence>
<keyword evidence="1" id="KW-0472">Membrane</keyword>
<organism evidence="2">
    <name type="scientific">Siphoviridae sp. ctA995</name>
    <dbReference type="NCBI Taxonomy" id="2826180"/>
    <lineage>
        <taxon>Viruses</taxon>
        <taxon>Duplodnaviria</taxon>
        <taxon>Heunggongvirae</taxon>
        <taxon>Uroviricota</taxon>
        <taxon>Caudoviricetes</taxon>
    </lineage>
</organism>
<proteinExistence type="predicted"/>